<evidence type="ECO:0000313" key="3">
    <source>
        <dbReference type="Proteomes" id="UP000649739"/>
    </source>
</evidence>
<name>A0A8J3B117_9ACTN</name>
<keyword evidence="3" id="KW-1185">Reference proteome</keyword>
<feature type="compositionally biased region" description="Gly residues" evidence="1">
    <location>
        <begin position="400"/>
        <end position="414"/>
    </location>
</feature>
<protein>
    <recommendedName>
        <fullName evidence="4">Tetratricopeptide repeat protein</fullName>
    </recommendedName>
</protein>
<reference evidence="2" key="2">
    <citation type="submission" date="2020-09" db="EMBL/GenBank/DDBJ databases">
        <authorList>
            <person name="Sun Q."/>
            <person name="Ohkuma M."/>
        </authorList>
    </citation>
    <scope>NUCLEOTIDE SEQUENCE</scope>
    <source>
        <strain evidence="2">JCM 3090</strain>
    </source>
</reference>
<gene>
    <name evidence="2" type="ORF">GCM10010123_00750</name>
</gene>
<evidence type="ECO:0000313" key="2">
    <source>
        <dbReference type="EMBL" id="GGJ74614.1"/>
    </source>
</evidence>
<dbReference type="RefSeq" id="WP_189167972.1">
    <property type="nucleotide sequence ID" value="NZ_BMQB01000001.1"/>
</dbReference>
<dbReference type="SUPFAM" id="SSF48452">
    <property type="entry name" value="TPR-like"/>
    <property type="match status" value="1"/>
</dbReference>
<feature type="region of interest" description="Disordered" evidence="1">
    <location>
        <begin position="566"/>
        <end position="618"/>
    </location>
</feature>
<proteinExistence type="predicted"/>
<sequence length="1084" mass="111226">MNSEQVIALLRRAEQVPEGPAQIAAAEEAIRHADALGEEPLRFAARMLATEAYERGGEPAGAFVTFSWALADFDRAPGYHDRADDWRLRWHFKYVCGSLSAFPEVPLDRTAAVLDDMERRYRAGGHSLHAVYTQRFALARHLGDDDAAAHWYAQWQAAPRDENSDCAGCDPTSRAHYLYDLGRSAEAVALAEPVLAGRLTCTVQPHAILTALMLPLLRTGAPARARDAHLRAYRRQRTNVARLWSVAAHARFCLFTGNDARALEIVRRHLEWLDRAPSPYDAMEFAATASAVLRRTPGASVRRAAAGERAAADRDAAELAELLAGEARAVGARFDARNGNGYQSERVEMLLHAGPLGEYVPLSPTVAARSAASGASAGAGSGDPAGFGGGSGEGAAASGDGTGPAGGRSGGPAGPGVDVAAESGMDGAAGFGVDGVPGVGAPGSAAGREPAADAAPADVLDEVELRQRSGAVSAARALLAERGGELDAAPLTTAQRARLAEARGWVLLADDDHAGARAHWAVAEAGYREAGDEVGARMCAGARGLAACFAARTAEDADAATTAPILPAPTAAAPGPAADEPAPPADGPGTTPAGTVDVPGTTADAPSAGEASGTAAEPAAPVAAGGAVGGEEYAEGLAAVRESAAYVEAHGGPAEACRARIRLAVALATGGDPAGALAALDAAEPLAARAGDRRLDAALALRRMQVLAELGREDALPDALARAYTAGRGLGGDDRGPLCLAYAESLPDDAVPEKLAVLAEALAADGSPDVVINAHLYRGRLLRGADRPAEAVDDYVAALGACLAAGAAEPAAFLRAELAETCLTADRVAEAAELAEEALPGLVAAGADEGADQCRYLLARCYRELGEVPAAVAVLDELADRIAGADRGRMREEAATLLYGVDRDAEAATRYADAAAAYAAADRPMDRLRALRQRVSALHWARDADAALAALTEADAALEALPADAAAHPEGVWERALLDREGARALAAADRPDAALDRLDDAAARLRGIEAFGEALTVDILHGELLLRLGRPDAAEPVLRAALGGIPRDAGALAGRTAALLAGCLVELGRRADAEALAAEYGLD</sequence>
<evidence type="ECO:0008006" key="4">
    <source>
        <dbReference type="Google" id="ProtNLM"/>
    </source>
</evidence>
<feature type="compositionally biased region" description="Gly residues" evidence="1">
    <location>
        <begin position="377"/>
        <end position="393"/>
    </location>
</feature>
<organism evidence="2 3">
    <name type="scientific">Pilimelia anulata</name>
    <dbReference type="NCBI Taxonomy" id="53371"/>
    <lineage>
        <taxon>Bacteria</taxon>
        <taxon>Bacillati</taxon>
        <taxon>Actinomycetota</taxon>
        <taxon>Actinomycetes</taxon>
        <taxon>Micromonosporales</taxon>
        <taxon>Micromonosporaceae</taxon>
        <taxon>Pilimelia</taxon>
    </lineage>
</organism>
<dbReference type="Proteomes" id="UP000649739">
    <property type="component" value="Unassembled WGS sequence"/>
</dbReference>
<feature type="compositionally biased region" description="Low complexity" evidence="1">
    <location>
        <begin position="587"/>
        <end position="618"/>
    </location>
</feature>
<accession>A0A8J3B117</accession>
<comment type="caution">
    <text evidence="2">The sequence shown here is derived from an EMBL/GenBank/DDBJ whole genome shotgun (WGS) entry which is preliminary data.</text>
</comment>
<feature type="region of interest" description="Disordered" evidence="1">
    <location>
        <begin position="374"/>
        <end position="422"/>
    </location>
</feature>
<dbReference type="EMBL" id="BMQB01000001">
    <property type="protein sequence ID" value="GGJ74614.1"/>
    <property type="molecule type" value="Genomic_DNA"/>
</dbReference>
<dbReference type="AlphaFoldDB" id="A0A8J3B117"/>
<reference evidence="2" key="1">
    <citation type="journal article" date="2014" name="Int. J. Syst. Evol. Microbiol.">
        <title>Complete genome sequence of Corynebacterium casei LMG S-19264T (=DSM 44701T), isolated from a smear-ripened cheese.</title>
        <authorList>
            <consortium name="US DOE Joint Genome Institute (JGI-PGF)"/>
            <person name="Walter F."/>
            <person name="Albersmeier A."/>
            <person name="Kalinowski J."/>
            <person name="Ruckert C."/>
        </authorList>
    </citation>
    <scope>NUCLEOTIDE SEQUENCE</scope>
    <source>
        <strain evidence="2">JCM 3090</strain>
    </source>
</reference>
<dbReference type="InterPro" id="IPR011990">
    <property type="entry name" value="TPR-like_helical_dom_sf"/>
</dbReference>
<evidence type="ECO:0000256" key="1">
    <source>
        <dbReference type="SAM" id="MobiDB-lite"/>
    </source>
</evidence>
<feature type="compositionally biased region" description="Low complexity" evidence="1">
    <location>
        <begin position="566"/>
        <end position="580"/>
    </location>
</feature>